<organism evidence="1 2">
    <name type="scientific">Chaetomium strumarium</name>
    <dbReference type="NCBI Taxonomy" id="1170767"/>
    <lineage>
        <taxon>Eukaryota</taxon>
        <taxon>Fungi</taxon>
        <taxon>Dikarya</taxon>
        <taxon>Ascomycota</taxon>
        <taxon>Pezizomycotina</taxon>
        <taxon>Sordariomycetes</taxon>
        <taxon>Sordariomycetidae</taxon>
        <taxon>Sordariales</taxon>
        <taxon>Chaetomiaceae</taxon>
        <taxon>Chaetomium</taxon>
    </lineage>
</organism>
<keyword evidence="2" id="KW-1185">Reference proteome</keyword>
<dbReference type="Proteomes" id="UP001273166">
    <property type="component" value="Unassembled WGS sequence"/>
</dbReference>
<dbReference type="RefSeq" id="XP_062721222.1">
    <property type="nucleotide sequence ID" value="XM_062862529.1"/>
</dbReference>
<gene>
    <name evidence="1" type="ORF">B0T15DRAFT_197110</name>
</gene>
<dbReference type="EMBL" id="JAUDZG010000004">
    <property type="protein sequence ID" value="KAK3305442.1"/>
    <property type="molecule type" value="Genomic_DNA"/>
</dbReference>
<accession>A0AAJ0GSS2</accession>
<sequence>MYVMCYLPAIFLVAGFRHGSIRHPSNAACGQNPQQNPVARSIVSMVIIPAKQVPTAFSLCNGALLHINEKTVCHAFLWCGLTRLNEQCSCGGRELGSALRSWRCIMQGSRRQLIVQRMRTSQHRQSCQSPSIIHLRGPLYGQHHHHP</sequence>
<reference evidence="1" key="1">
    <citation type="journal article" date="2023" name="Mol. Phylogenet. Evol.">
        <title>Genome-scale phylogeny and comparative genomics of the fungal order Sordariales.</title>
        <authorList>
            <person name="Hensen N."/>
            <person name="Bonometti L."/>
            <person name="Westerberg I."/>
            <person name="Brannstrom I.O."/>
            <person name="Guillou S."/>
            <person name="Cros-Aarteil S."/>
            <person name="Calhoun S."/>
            <person name="Haridas S."/>
            <person name="Kuo A."/>
            <person name="Mondo S."/>
            <person name="Pangilinan J."/>
            <person name="Riley R."/>
            <person name="LaButti K."/>
            <person name="Andreopoulos B."/>
            <person name="Lipzen A."/>
            <person name="Chen C."/>
            <person name="Yan M."/>
            <person name="Daum C."/>
            <person name="Ng V."/>
            <person name="Clum A."/>
            <person name="Steindorff A."/>
            <person name="Ohm R.A."/>
            <person name="Martin F."/>
            <person name="Silar P."/>
            <person name="Natvig D.O."/>
            <person name="Lalanne C."/>
            <person name="Gautier V."/>
            <person name="Ament-Velasquez S.L."/>
            <person name="Kruys A."/>
            <person name="Hutchinson M.I."/>
            <person name="Powell A.J."/>
            <person name="Barry K."/>
            <person name="Miller A.N."/>
            <person name="Grigoriev I.V."/>
            <person name="Debuchy R."/>
            <person name="Gladieux P."/>
            <person name="Hiltunen Thoren M."/>
            <person name="Johannesson H."/>
        </authorList>
    </citation>
    <scope>NUCLEOTIDE SEQUENCE</scope>
    <source>
        <strain evidence="1">CBS 333.67</strain>
    </source>
</reference>
<evidence type="ECO:0000313" key="1">
    <source>
        <dbReference type="EMBL" id="KAK3305442.1"/>
    </source>
</evidence>
<name>A0AAJ0GSS2_9PEZI</name>
<dbReference type="GeneID" id="87881358"/>
<protein>
    <submittedName>
        <fullName evidence="1">Uncharacterized protein</fullName>
    </submittedName>
</protein>
<reference evidence="1" key="2">
    <citation type="submission" date="2023-06" db="EMBL/GenBank/DDBJ databases">
        <authorList>
            <consortium name="Lawrence Berkeley National Laboratory"/>
            <person name="Mondo S.J."/>
            <person name="Hensen N."/>
            <person name="Bonometti L."/>
            <person name="Westerberg I."/>
            <person name="Brannstrom I.O."/>
            <person name="Guillou S."/>
            <person name="Cros-Aarteil S."/>
            <person name="Calhoun S."/>
            <person name="Haridas S."/>
            <person name="Kuo A."/>
            <person name="Pangilinan J."/>
            <person name="Riley R."/>
            <person name="Labutti K."/>
            <person name="Andreopoulos B."/>
            <person name="Lipzen A."/>
            <person name="Chen C."/>
            <person name="Yanf M."/>
            <person name="Daum C."/>
            <person name="Ng V."/>
            <person name="Clum A."/>
            <person name="Steindorff A."/>
            <person name="Ohm R."/>
            <person name="Martin F."/>
            <person name="Silar P."/>
            <person name="Natvig D."/>
            <person name="Lalanne C."/>
            <person name="Gautier V."/>
            <person name="Ament-Velasquez S.L."/>
            <person name="Kruys A."/>
            <person name="Hutchinson M.I."/>
            <person name="Powell A.J."/>
            <person name="Barry K."/>
            <person name="Miller A.N."/>
            <person name="Grigoriev I.V."/>
            <person name="Debuchy R."/>
            <person name="Gladieux P."/>
            <person name="Thoren M.H."/>
            <person name="Johannesson H."/>
        </authorList>
    </citation>
    <scope>NUCLEOTIDE SEQUENCE</scope>
    <source>
        <strain evidence="1">CBS 333.67</strain>
    </source>
</reference>
<comment type="caution">
    <text evidence="1">The sequence shown here is derived from an EMBL/GenBank/DDBJ whole genome shotgun (WGS) entry which is preliminary data.</text>
</comment>
<dbReference type="AlphaFoldDB" id="A0AAJ0GSS2"/>
<proteinExistence type="predicted"/>
<evidence type="ECO:0000313" key="2">
    <source>
        <dbReference type="Proteomes" id="UP001273166"/>
    </source>
</evidence>